<dbReference type="InterPro" id="IPR033403">
    <property type="entry name" value="DUF5110"/>
</dbReference>
<keyword evidence="10" id="KW-1185">Reference proteome</keyword>
<feature type="domain" description="DUF5110" evidence="7">
    <location>
        <begin position="709"/>
        <end position="776"/>
    </location>
</feature>
<reference evidence="9 10" key="1">
    <citation type="submission" date="2017-09" db="EMBL/GenBank/DDBJ databases">
        <title>Sphingomonas panjinensis sp.nov., isolated from oil-contaminated soil.</title>
        <authorList>
            <person name="Wang L."/>
            <person name="Chen L."/>
        </authorList>
    </citation>
    <scope>NUCLEOTIDE SEQUENCE [LARGE SCALE GENOMIC DNA]</scope>
    <source>
        <strain evidence="9 10">FW-11</strain>
    </source>
</reference>
<comment type="similarity">
    <text evidence="1 4">Belongs to the glycosyl hydrolase 31 family.</text>
</comment>
<evidence type="ECO:0000256" key="4">
    <source>
        <dbReference type="RuleBase" id="RU361185"/>
    </source>
</evidence>
<feature type="domain" description="Glycosyl hydrolase family 31 C-terminal" evidence="8">
    <location>
        <begin position="593"/>
        <end position="692"/>
    </location>
</feature>
<dbReference type="CDD" id="cd06604">
    <property type="entry name" value="GH31_glucosidase_II_MalA"/>
    <property type="match status" value="1"/>
</dbReference>
<dbReference type="Gene3D" id="2.60.40.1760">
    <property type="entry name" value="glycosyl hydrolase (family 31)"/>
    <property type="match status" value="1"/>
</dbReference>
<dbReference type="SUPFAM" id="SSF51011">
    <property type="entry name" value="Glycosyl hydrolase domain"/>
    <property type="match status" value="1"/>
</dbReference>
<evidence type="ECO:0000256" key="2">
    <source>
        <dbReference type="ARBA" id="ARBA00022801"/>
    </source>
</evidence>
<accession>A0A2T5G3A1</accession>
<evidence type="ECO:0000259" key="6">
    <source>
        <dbReference type="Pfam" id="PF13802"/>
    </source>
</evidence>
<dbReference type="EMBL" id="NWBU01000004">
    <property type="protein sequence ID" value="PTQ13591.1"/>
    <property type="molecule type" value="Genomic_DNA"/>
</dbReference>
<dbReference type="InterPro" id="IPR025887">
    <property type="entry name" value="Glyco_hydro_31_N_dom"/>
</dbReference>
<dbReference type="AlphaFoldDB" id="A0A2T5G3A1"/>
<dbReference type="SUPFAM" id="SSF74650">
    <property type="entry name" value="Galactose mutarotase-like"/>
    <property type="match status" value="1"/>
</dbReference>
<gene>
    <name evidence="9" type="ORF">CLG96_03935</name>
</gene>
<keyword evidence="3 4" id="KW-0326">Glycosidase</keyword>
<dbReference type="PROSITE" id="PS00129">
    <property type="entry name" value="GLYCOSYL_HYDROL_F31_1"/>
    <property type="match status" value="1"/>
</dbReference>
<name>A0A2T5G3A1_9SPHN</name>
<dbReference type="InterPro" id="IPR017853">
    <property type="entry name" value="GH"/>
</dbReference>
<feature type="domain" description="Glycoside hydrolase family 31 TIM barrel" evidence="5">
    <location>
        <begin position="252"/>
        <end position="585"/>
    </location>
</feature>
<feature type="domain" description="Glycoside hydrolase family 31 N-terminal" evidence="6">
    <location>
        <begin position="41"/>
        <end position="209"/>
    </location>
</feature>
<dbReference type="Gene3D" id="2.60.40.1180">
    <property type="entry name" value="Golgi alpha-mannosidase II"/>
    <property type="match status" value="2"/>
</dbReference>
<dbReference type="GO" id="GO:0004553">
    <property type="term" value="F:hydrolase activity, hydrolyzing O-glycosyl compounds"/>
    <property type="evidence" value="ECO:0007669"/>
    <property type="project" value="InterPro"/>
</dbReference>
<evidence type="ECO:0000256" key="1">
    <source>
        <dbReference type="ARBA" id="ARBA00007806"/>
    </source>
</evidence>
<dbReference type="Pfam" id="PF01055">
    <property type="entry name" value="Glyco_hydro_31_2nd"/>
    <property type="match status" value="1"/>
</dbReference>
<dbReference type="OrthoDB" id="176168at2"/>
<dbReference type="Pfam" id="PF13802">
    <property type="entry name" value="Gal_mutarotas_2"/>
    <property type="match status" value="1"/>
</dbReference>
<evidence type="ECO:0000256" key="3">
    <source>
        <dbReference type="ARBA" id="ARBA00023295"/>
    </source>
</evidence>
<dbReference type="InterPro" id="IPR011013">
    <property type="entry name" value="Gal_mutarotase_sf_dom"/>
</dbReference>
<proteinExistence type="inferred from homology"/>
<keyword evidence="2 4" id="KW-0378">Hydrolase</keyword>
<evidence type="ECO:0000259" key="7">
    <source>
        <dbReference type="Pfam" id="PF17137"/>
    </source>
</evidence>
<dbReference type="GO" id="GO:0005975">
    <property type="term" value="P:carbohydrate metabolic process"/>
    <property type="evidence" value="ECO:0007669"/>
    <property type="project" value="InterPro"/>
</dbReference>
<dbReference type="InterPro" id="IPR048395">
    <property type="entry name" value="Glyco_hydro_31_C"/>
</dbReference>
<evidence type="ECO:0000259" key="8">
    <source>
        <dbReference type="Pfam" id="PF21365"/>
    </source>
</evidence>
<comment type="caution">
    <text evidence="9">The sequence shown here is derived from an EMBL/GenBank/DDBJ whole genome shotgun (WGS) entry which is preliminary data.</text>
</comment>
<dbReference type="PANTHER" id="PTHR22762">
    <property type="entry name" value="ALPHA-GLUCOSIDASE"/>
    <property type="match status" value="1"/>
</dbReference>
<evidence type="ECO:0000259" key="5">
    <source>
        <dbReference type="Pfam" id="PF01055"/>
    </source>
</evidence>
<organism evidence="9 10">
    <name type="scientific">Sphingomonas oleivorans</name>
    <dbReference type="NCBI Taxonomy" id="1735121"/>
    <lineage>
        <taxon>Bacteria</taxon>
        <taxon>Pseudomonadati</taxon>
        <taxon>Pseudomonadota</taxon>
        <taxon>Alphaproteobacteria</taxon>
        <taxon>Sphingomonadales</taxon>
        <taxon>Sphingomonadaceae</taxon>
        <taxon>Sphingomonas</taxon>
    </lineage>
</organism>
<dbReference type="Pfam" id="PF17137">
    <property type="entry name" value="DUF5110"/>
    <property type="match status" value="1"/>
</dbReference>
<evidence type="ECO:0000313" key="10">
    <source>
        <dbReference type="Proteomes" id="UP000244162"/>
    </source>
</evidence>
<dbReference type="GO" id="GO:0030246">
    <property type="term" value="F:carbohydrate binding"/>
    <property type="evidence" value="ECO:0007669"/>
    <property type="project" value="InterPro"/>
</dbReference>
<dbReference type="CDD" id="cd14752">
    <property type="entry name" value="GH31_N"/>
    <property type="match status" value="1"/>
</dbReference>
<evidence type="ECO:0000313" key="9">
    <source>
        <dbReference type="EMBL" id="PTQ13591.1"/>
    </source>
</evidence>
<protein>
    <submittedName>
        <fullName evidence="9">Alpha-glucosidase</fullName>
    </submittedName>
</protein>
<dbReference type="SUPFAM" id="SSF51445">
    <property type="entry name" value="(Trans)glycosidases"/>
    <property type="match status" value="1"/>
</dbReference>
<dbReference type="PANTHER" id="PTHR22762:SF120">
    <property type="entry name" value="HETEROGLYCAN GLUCOSIDASE 1"/>
    <property type="match status" value="1"/>
</dbReference>
<dbReference type="InterPro" id="IPR030458">
    <property type="entry name" value="Glyco_hydro_31_AS"/>
</dbReference>
<dbReference type="InterPro" id="IPR000322">
    <property type="entry name" value="Glyco_hydro_31_TIM"/>
</dbReference>
<dbReference type="InterPro" id="IPR013780">
    <property type="entry name" value="Glyco_hydro_b"/>
</dbReference>
<dbReference type="Proteomes" id="UP000244162">
    <property type="component" value="Unassembled WGS sequence"/>
</dbReference>
<dbReference type="Pfam" id="PF21365">
    <property type="entry name" value="Glyco_hydro_31_3rd"/>
    <property type="match status" value="1"/>
</dbReference>
<dbReference type="Gene3D" id="3.20.20.80">
    <property type="entry name" value="Glycosidases"/>
    <property type="match status" value="1"/>
</dbReference>
<sequence>MILPWASLAAQQPVAAPASAATPVLTPLADGIDVRTGAMLMRVTALDNGILRVRVGRDGQLPEDASWAVTAATRQRAAKVEPFSDAASAGFRTSAFTVRIDRRDGRLTVEDPQGKPISSDAALEPVDFRGTSFTVRKTMPADAHYYGLGDKAGPLDRRGQTFTLWNTDAFLFQESTDPLYKAIPFFISVDGEGRSHGLFLDNTWRSWFDFGRIDPDALSFGAEGGPIDYYILAGPTPKDVVQRYAALTGTSPMPPQWTLGFQQSRYSYMSADEVRAIASRFRAEHIPLDAIWLDIDYQDRNRPFSANKGSFPDLAGLVRDVARQDVKIVAITDLHVANAPGEGYKPYDTGAAGDHFVRDAAGKIYSGTVWPGPSVFPEFTRAPSRTWWGSLYKDFVADGVAGFWNDMNEPSIFETATKTMPLDNQHRIEEPGFAARIATHREIHNVFGMLNSRATYDGLLALKPNERPYVLTRASYAGGQRYASTWSGDNSSTWNHLRQMVPQLLNLGMSGFAYSGVDIGGFAGTPNADLLTRWIAIGAFTPVYRDHTAKGTAAQEPWVHGPEHGAIRRRYIEERYRLLPYLYALANETERTGLPIMRPVFLEYPDALSAPCDGSMNFLMGDRMLVAPGPWGDSPAHYFICLPKGEWFDYWTGKKATPAVVPDDPAAPSVPVLRETPTLERLPVFVRAGTILPRQPLVQSTAETPKGRLELAVYPGSDCRGTLYFDDGHSLDYRRGAFLRQQLRCTVAGDRITLSFDRREGRFQPWWKEVDLVIHGWSGASARATMGGRTLASTVDAGAGLLRVTLPDPKGAATVELATGG</sequence>